<evidence type="ECO:0000256" key="9">
    <source>
        <dbReference type="ARBA" id="ARBA00023028"/>
    </source>
</evidence>
<keyword evidence="12" id="KW-1053">Target membrane</keyword>
<evidence type="ECO:0000256" key="8">
    <source>
        <dbReference type="ARBA" id="ARBA00022737"/>
    </source>
</evidence>
<keyword evidence="3" id="KW-0268">Exocytosis</keyword>
<evidence type="ECO:0000256" key="16">
    <source>
        <dbReference type="PROSITE-ProRule" id="PRU00023"/>
    </source>
</evidence>
<keyword evidence="11" id="KW-0472">Membrane</keyword>
<evidence type="ECO:0000256" key="14">
    <source>
        <dbReference type="ARBA" id="ARBA00049715"/>
    </source>
</evidence>
<name>A0AAV4NUI4_CAEEX</name>
<feature type="repeat" description="ANK" evidence="16">
    <location>
        <begin position="50"/>
        <end position="82"/>
    </location>
</feature>
<gene>
    <name evidence="17" type="primary">Tnks_3</name>
    <name evidence="17" type="ORF">CEXT_531651</name>
</gene>
<keyword evidence="9" id="KW-0638">Presynaptic neurotoxin</keyword>
<dbReference type="GO" id="GO:0006887">
    <property type="term" value="P:exocytosis"/>
    <property type="evidence" value="ECO:0007669"/>
    <property type="project" value="UniProtKB-KW"/>
</dbReference>
<dbReference type="AlphaFoldDB" id="A0AAV4NUI4"/>
<evidence type="ECO:0000256" key="4">
    <source>
        <dbReference type="ARBA" id="ARBA00022525"/>
    </source>
</evidence>
<dbReference type="PROSITE" id="PS50088">
    <property type="entry name" value="ANK_REPEAT"/>
    <property type="match status" value="2"/>
</dbReference>
<dbReference type="GO" id="GO:0044231">
    <property type="term" value="C:host cell presynaptic membrane"/>
    <property type="evidence" value="ECO:0007669"/>
    <property type="project" value="UniProtKB-KW"/>
</dbReference>
<keyword evidence="5" id="KW-1052">Target cell membrane</keyword>
<dbReference type="EMBL" id="BPLR01003615">
    <property type="protein sequence ID" value="GIX86772.1"/>
    <property type="molecule type" value="Genomic_DNA"/>
</dbReference>
<comment type="subunit">
    <text evidence="14">Homotetramer in membranes.</text>
</comment>
<dbReference type="PANTHER" id="PTHR24198">
    <property type="entry name" value="ANKYRIN REPEAT AND PROTEIN KINASE DOMAIN-CONTAINING PROTEIN"/>
    <property type="match status" value="1"/>
</dbReference>
<evidence type="ECO:0000313" key="18">
    <source>
        <dbReference type="Proteomes" id="UP001054945"/>
    </source>
</evidence>
<dbReference type="Pfam" id="PF12796">
    <property type="entry name" value="Ank_2"/>
    <property type="match status" value="1"/>
</dbReference>
<evidence type="ECO:0000256" key="10">
    <source>
        <dbReference type="ARBA" id="ARBA00023043"/>
    </source>
</evidence>
<dbReference type="Proteomes" id="UP001054945">
    <property type="component" value="Unassembled WGS sequence"/>
</dbReference>
<dbReference type="PROSITE" id="PS50297">
    <property type="entry name" value="ANK_REP_REGION"/>
    <property type="match status" value="2"/>
</dbReference>
<sequence length="336" mass="38923">MKQIQQKKTCEGETLLHLATSKGYKEAAELLIKYTSHDKLSKLINATTKNGDTPLHIAARHGFTAISKSLLKYGATYCLKNKERKVPLDLAIKHINVKHLLQITHCCFEYAASNSSELNHILQSMKPDERLAVTNATNESGQTLLALIKSKHYQIISNELLETMNKYSRITLCRPLKTPEIRRRIYKAINAFLEYSEILLKQLALMSYCASEKNMSPRSTLKEGLLYLINAYRFVEEYKSCFGVVNNYQFQKIEETLKDLQFCPDDIRFGYTDEAYDEKMKSFIIDNKEAVYYKLLHSELTKDIRQFFYIVEKGIQVQVVDIFDNIEGFSFRVEFI</sequence>
<comment type="subcellular location">
    <subcellularLocation>
        <location evidence="2">Secreted</location>
    </subcellularLocation>
    <subcellularLocation>
        <location evidence="1">Target cell membrane</location>
    </subcellularLocation>
</comment>
<proteinExistence type="inferred from homology"/>
<dbReference type="InterPro" id="IPR036770">
    <property type="entry name" value="Ankyrin_rpt-contain_sf"/>
</dbReference>
<dbReference type="Gene3D" id="1.25.40.20">
    <property type="entry name" value="Ankyrin repeat-containing domain"/>
    <property type="match status" value="1"/>
</dbReference>
<keyword evidence="10 16" id="KW-0040">ANK repeat</keyword>
<organism evidence="17 18">
    <name type="scientific">Caerostris extrusa</name>
    <name type="common">Bark spider</name>
    <name type="synonym">Caerostris bankana</name>
    <dbReference type="NCBI Taxonomy" id="172846"/>
    <lineage>
        <taxon>Eukaryota</taxon>
        <taxon>Metazoa</taxon>
        <taxon>Ecdysozoa</taxon>
        <taxon>Arthropoda</taxon>
        <taxon>Chelicerata</taxon>
        <taxon>Arachnida</taxon>
        <taxon>Araneae</taxon>
        <taxon>Araneomorphae</taxon>
        <taxon>Entelegynae</taxon>
        <taxon>Araneoidea</taxon>
        <taxon>Araneidae</taxon>
        <taxon>Caerostris</taxon>
    </lineage>
</organism>
<keyword evidence="18" id="KW-1185">Reference proteome</keyword>
<evidence type="ECO:0000313" key="17">
    <source>
        <dbReference type="EMBL" id="GIX86772.1"/>
    </source>
</evidence>
<keyword evidence="7" id="KW-0528">Neurotoxin</keyword>
<evidence type="ECO:0000256" key="6">
    <source>
        <dbReference type="ARBA" id="ARBA00022656"/>
    </source>
</evidence>
<evidence type="ECO:0000256" key="15">
    <source>
        <dbReference type="ARBA" id="ARBA00049811"/>
    </source>
</evidence>
<evidence type="ECO:0000256" key="1">
    <source>
        <dbReference type="ARBA" id="ARBA00004175"/>
    </source>
</evidence>
<evidence type="ECO:0000256" key="12">
    <source>
        <dbReference type="ARBA" id="ARBA00023298"/>
    </source>
</evidence>
<dbReference type="SMART" id="SM00248">
    <property type="entry name" value="ANK"/>
    <property type="match status" value="2"/>
</dbReference>
<dbReference type="GO" id="GO:0090729">
    <property type="term" value="F:toxin activity"/>
    <property type="evidence" value="ECO:0007669"/>
    <property type="project" value="UniProtKB-KW"/>
</dbReference>
<evidence type="ECO:0000256" key="13">
    <source>
        <dbReference type="ARBA" id="ARBA00049657"/>
    </source>
</evidence>
<dbReference type="SUPFAM" id="SSF48403">
    <property type="entry name" value="Ankyrin repeat"/>
    <property type="match status" value="1"/>
</dbReference>
<keyword evidence="4" id="KW-0964">Secreted</keyword>
<reference evidence="17 18" key="1">
    <citation type="submission" date="2021-06" db="EMBL/GenBank/DDBJ databases">
        <title>Caerostris extrusa draft genome.</title>
        <authorList>
            <person name="Kono N."/>
            <person name="Arakawa K."/>
        </authorList>
    </citation>
    <scope>NUCLEOTIDE SEQUENCE [LARGE SCALE GENOMIC DNA]</scope>
</reference>
<dbReference type="GO" id="GO:0005576">
    <property type="term" value="C:extracellular region"/>
    <property type="evidence" value="ECO:0007669"/>
    <property type="project" value="UniProtKB-SubCell"/>
</dbReference>
<evidence type="ECO:0000256" key="11">
    <source>
        <dbReference type="ARBA" id="ARBA00023136"/>
    </source>
</evidence>
<evidence type="ECO:0000256" key="2">
    <source>
        <dbReference type="ARBA" id="ARBA00004613"/>
    </source>
</evidence>
<dbReference type="GO" id="GO:0044218">
    <property type="term" value="C:other organism cell membrane"/>
    <property type="evidence" value="ECO:0007669"/>
    <property type="project" value="UniProtKB-KW"/>
</dbReference>
<evidence type="ECO:0000256" key="5">
    <source>
        <dbReference type="ARBA" id="ARBA00022537"/>
    </source>
</evidence>
<keyword evidence="8" id="KW-0677">Repeat</keyword>
<evidence type="ECO:0000256" key="3">
    <source>
        <dbReference type="ARBA" id="ARBA00022483"/>
    </source>
</evidence>
<comment type="similarity">
    <text evidence="13">Belongs to the cationic peptide 01 (latrotoxin) family. 03 (alpha-latrotoxin) subfamily.</text>
</comment>
<evidence type="ECO:0000256" key="7">
    <source>
        <dbReference type="ARBA" id="ARBA00022699"/>
    </source>
</evidence>
<dbReference type="PANTHER" id="PTHR24198:SF165">
    <property type="entry name" value="ANKYRIN REPEAT-CONTAINING PROTEIN-RELATED"/>
    <property type="match status" value="1"/>
</dbReference>
<keyword evidence="6" id="KW-0800">Toxin</keyword>
<accession>A0AAV4NUI4</accession>
<protein>
    <recommendedName>
        <fullName evidence="15">Alpha-latrotoxin</fullName>
    </recommendedName>
</protein>
<dbReference type="InterPro" id="IPR002110">
    <property type="entry name" value="Ankyrin_rpt"/>
</dbReference>
<feature type="repeat" description="ANK" evidence="16">
    <location>
        <begin position="11"/>
        <end position="33"/>
    </location>
</feature>
<comment type="caution">
    <text evidence="17">The sequence shown here is derived from an EMBL/GenBank/DDBJ whole genome shotgun (WGS) entry which is preliminary data.</text>
</comment>